<proteinExistence type="predicted"/>
<dbReference type="SUPFAM" id="SSF55961">
    <property type="entry name" value="Bet v1-like"/>
    <property type="match status" value="2"/>
</dbReference>
<dbReference type="PANTHER" id="PTHR34060">
    <property type="entry name" value="POLYKETIDE CYCLASE / DEHYDRASE AND LIPID TRANSPORT PROTEIN"/>
    <property type="match status" value="1"/>
</dbReference>
<accession>A0A836BCI0</accession>
<dbReference type="AlphaFoldDB" id="A0A836BCI0"/>
<organism evidence="2 3">
    <name type="scientific">Chlamydomonas schloesseri</name>
    <dbReference type="NCBI Taxonomy" id="2026947"/>
    <lineage>
        <taxon>Eukaryota</taxon>
        <taxon>Viridiplantae</taxon>
        <taxon>Chlorophyta</taxon>
        <taxon>core chlorophytes</taxon>
        <taxon>Chlorophyceae</taxon>
        <taxon>CS clade</taxon>
        <taxon>Chlamydomonadales</taxon>
        <taxon>Chlamydomonadaceae</taxon>
        <taxon>Chlamydomonas</taxon>
    </lineage>
</organism>
<sequence length="272" mass="28963">MSALSQSSQKLGCRGRTAERSTCLRARRGTIVPTCSAVVRAQAASGVRIDVEKTSWNSRRIFAAVSIATPKSAVWSALSDYDNLGKFIPSLVENRCLERGGRTAVLYQVGAQDVAMGVKFSAAVTLRCCEHQNGGLPEALMTPAPAAALGASGSSAGSAGSVDLQPPSGSELASVEALFPYPLTSALGVSSSDITFELVEGDFQAFRGIWRMQQTGDCSTLLSYALFVKPQAWLPVALIQGRIENEVVRNLEAVAKYAEAQYKLKEQQQLAQ</sequence>
<evidence type="ECO:0000313" key="3">
    <source>
        <dbReference type="Proteomes" id="UP000613740"/>
    </source>
</evidence>
<comment type="caution">
    <text evidence="2">The sequence shown here is derived from an EMBL/GenBank/DDBJ whole genome shotgun (WGS) entry which is preliminary data.</text>
</comment>
<protein>
    <recommendedName>
        <fullName evidence="1">Coenzyme Q-binding protein COQ10 START domain-containing protein</fullName>
    </recommendedName>
</protein>
<evidence type="ECO:0000313" key="2">
    <source>
        <dbReference type="EMBL" id="KAG2454507.1"/>
    </source>
</evidence>
<reference evidence="2" key="1">
    <citation type="journal article" date="2020" name="bioRxiv">
        <title>Comparative genomics of Chlamydomonas.</title>
        <authorList>
            <person name="Craig R.J."/>
            <person name="Hasan A.R."/>
            <person name="Ness R.W."/>
            <person name="Keightley P.D."/>
        </authorList>
    </citation>
    <scope>NUCLEOTIDE SEQUENCE</scope>
    <source>
        <strain evidence="2">CCAP 11/173</strain>
    </source>
</reference>
<dbReference type="InterPro" id="IPR023393">
    <property type="entry name" value="START-like_dom_sf"/>
</dbReference>
<name>A0A836BCI0_9CHLO</name>
<dbReference type="Proteomes" id="UP000613740">
    <property type="component" value="Unassembled WGS sequence"/>
</dbReference>
<dbReference type="PANTHER" id="PTHR34060:SF1">
    <property type="entry name" value="POLYKETIDE CYCLASE _ DEHYDRASE AND LIPID TRANSPORT PROTEIN"/>
    <property type="match status" value="1"/>
</dbReference>
<dbReference type="InterPro" id="IPR005031">
    <property type="entry name" value="COQ10_START"/>
</dbReference>
<dbReference type="EMBL" id="JAEHOD010000001">
    <property type="protein sequence ID" value="KAG2454507.1"/>
    <property type="molecule type" value="Genomic_DNA"/>
</dbReference>
<feature type="domain" description="Coenzyme Q-binding protein COQ10 START" evidence="1">
    <location>
        <begin position="68"/>
        <end position="253"/>
    </location>
</feature>
<evidence type="ECO:0000259" key="1">
    <source>
        <dbReference type="Pfam" id="PF03364"/>
    </source>
</evidence>
<dbReference type="Gene3D" id="3.30.530.20">
    <property type="match status" value="2"/>
</dbReference>
<dbReference type="Pfam" id="PF03364">
    <property type="entry name" value="Polyketide_cyc"/>
    <property type="match status" value="1"/>
</dbReference>
<gene>
    <name evidence="2" type="ORF">HYH02_000354</name>
</gene>
<keyword evidence="3" id="KW-1185">Reference proteome</keyword>
<dbReference type="OrthoDB" id="5732at2759"/>